<protein>
    <submittedName>
        <fullName evidence="2">Uncharacterized protein</fullName>
    </submittedName>
</protein>
<feature type="non-terminal residue" evidence="2">
    <location>
        <position position="1"/>
    </location>
</feature>
<comment type="caution">
    <text evidence="2">The sequence shown here is derived from an EMBL/GenBank/DDBJ whole genome shotgun (WGS) entry which is preliminary data.</text>
</comment>
<dbReference type="AlphaFoldDB" id="X1PHY2"/>
<evidence type="ECO:0000256" key="1">
    <source>
        <dbReference type="SAM" id="MobiDB-lite"/>
    </source>
</evidence>
<organism evidence="2">
    <name type="scientific">marine sediment metagenome</name>
    <dbReference type="NCBI Taxonomy" id="412755"/>
    <lineage>
        <taxon>unclassified sequences</taxon>
        <taxon>metagenomes</taxon>
        <taxon>ecological metagenomes</taxon>
    </lineage>
</organism>
<sequence length="34" mass="3743">KQTHPDRAYGNGSKSASQEGKRRRKGVSSGDKLR</sequence>
<accession>X1PHY2</accession>
<proteinExistence type="predicted"/>
<dbReference type="EMBL" id="BARV01016744">
    <property type="protein sequence ID" value="GAI30459.1"/>
    <property type="molecule type" value="Genomic_DNA"/>
</dbReference>
<name>X1PHY2_9ZZZZ</name>
<gene>
    <name evidence="2" type="ORF">S06H3_28665</name>
</gene>
<evidence type="ECO:0000313" key="2">
    <source>
        <dbReference type="EMBL" id="GAI30459.1"/>
    </source>
</evidence>
<feature type="region of interest" description="Disordered" evidence="1">
    <location>
        <begin position="1"/>
        <end position="34"/>
    </location>
</feature>
<reference evidence="2" key="1">
    <citation type="journal article" date="2014" name="Front. Microbiol.">
        <title>High frequency of phylogenetically diverse reductive dehalogenase-homologous genes in deep subseafloor sedimentary metagenomes.</title>
        <authorList>
            <person name="Kawai M."/>
            <person name="Futagami T."/>
            <person name="Toyoda A."/>
            <person name="Takaki Y."/>
            <person name="Nishi S."/>
            <person name="Hori S."/>
            <person name="Arai W."/>
            <person name="Tsubouchi T."/>
            <person name="Morono Y."/>
            <person name="Uchiyama I."/>
            <person name="Ito T."/>
            <person name="Fujiyama A."/>
            <person name="Inagaki F."/>
            <person name="Takami H."/>
        </authorList>
    </citation>
    <scope>NUCLEOTIDE SEQUENCE</scope>
    <source>
        <strain evidence="2">Expedition CK06-06</strain>
    </source>
</reference>